<gene>
    <name evidence="1" type="ORF">POM88_012975</name>
</gene>
<keyword evidence="2" id="KW-1185">Reference proteome</keyword>
<proteinExistence type="predicted"/>
<evidence type="ECO:0000313" key="1">
    <source>
        <dbReference type="EMBL" id="KAK1393919.1"/>
    </source>
</evidence>
<dbReference type="AlphaFoldDB" id="A0AAD8N291"/>
<protein>
    <submittedName>
        <fullName evidence="1">Uncharacterized protein</fullName>
    </submittedName>
</protein>
<organism evidence="1 2">
    <name type="scientific">Heracleum sosnowskyi</name>
    <dbReference type="NCBI Taxonomy" id="360622"/>
    <lineage>
        <taxon>Eukaryota</taxon>
        <taxon>Viridiplantae</taxon>
        <taxon>Streptophyta</taxon>
        <taxon>Embryophyta</taxon>
        <taxon>Tracheophyta</taxon>
        <taxon>Spermatophyta</taxon>
        <taxon>Magnoliopsida</taxon>
        <taxon>eudicotyledons</taxon>
        <taxon>Gunneridae</taxon>
        <taxon>Pentapetalae</taxon>
        <taxon>asterids</taxon>
        <taxon>campanulids</taxon>
        <taxon>Apiales</taxon>
        <taxon>Apiaceae</taxon>
        <taxon>Apioideae</taxon>
        <taxon>apioid superclade</taxon>
        <taxon>Tordylieae</taxon>
        <taxon>Tordyliinae</taxon>
        <taxon>Heracleum</taxon>
    </lineage>
</organism>
<name>A0AAD8N291_9APIA</name>
<accession>A0AAD8N291</accession>
<comment type="caution">
    <text evidence="1">The sequence shown here is derived from an EMBL/GenBank/DDBJ whole genome shotgun (WGS) entry which is preliminary data.</text>
</comment>
<sequence>MAESSNTNVIGVDEKDHITDLITELPRHLQETILNCLPILGMQWELQWRYSWTKILDLILLGQFRSYMNKKFSVYNDDPLIKAEEFVKVLHESSPTPQCGPIVHFNLGFPPNITLMIR</sequence>
<reference evidence="1" key="2">
    <citation type="submission" date="2023-05" db="EMBL/GenBank/DDBJ databases">
        <authorList>
            <person name="Schelkunov M.I."/>
        </authorList>
    </citation>
    <scope>NUCLEOTIDE SEQUENCE</scope>
    <source>
        <strain evidence="1">Hsosn_3</strain>
        <tissue evidence="1">Leaf</tissue>
    </source>
</reference>
<dbReference type="EMBL" id="JAUIZM010000003">
    <property type="protein sequence ID" value="KAK1393919.1"/>
    <property type="molecule type" value="Genomic_DNA"/>
</dbReference>
<evidence type="ECO:0000313" key="2">
    <source>
        <dbReference type="Proteomes" id="UP001237642"/>
    </source>
</evidence>
<dbReference type="Proteomes" id="UP001237642">
    <property type="component" value="Unassembled WGS sequence"/>
</dbReference>
<reference evidence="1" key="1">
    <citation type="submission" date="2023-02" db="EMBL/GenBank/DDBJ databases">
        <title>Genome of toxic invasive species Heracleum sosnowskyi carries increased number of genes despite the absence of recent whole-genome duplications.</title>
        <authorList>
            <person name="Schelkunov M."/>
            <person name="Shtratnikova V."/>
            <person name="Makarenko M."/>
            <person name="Klepikova A."/>
            <person name="Omelchenko D."/>
            <person name="Novikova G."/>
            <person name="Obukhova E."/>
            <person name="Bogdanov V."/>
            <person name="Penin A."/>
            <person name="Logacheva M."/>
        </authorList>
    </citation>
    <scope>NUCLEOTIDE SEQUENCE</scope>
    <source>
        <strain evidence="1">Hsosn_3</strain>
        <tissue evidence="1">Leaf</tissue>
    </source>
</reference>